<dbReference type="EMBL" id="CP038487">
    <property type="protein sequence ID" value="QFZ28644.1"/>
    <property type="molecule type" value="Genomic_DNA"/>
</dbReference>
<evidence type="ECO:0000313" key="1">
    <source>
        <dbReference type="EMBL" id="QFZ28644.1"/>
    </source>
</evidence>
<organism evidence="1 2">
    <name type="scientific">Clavispora lusitaniae</name>
    <name type="common">Candida lusitaniae</name>
    <dbReference type="NCBI Taxonomy" id="36911"/>
    <lineage>
        <taxon>Eukaryota</taxon>
        <taxon>Fungi</taxon>
        <taxon>Dikarya</taxon>
        <taxon>Ascomycota</taxon>
        <taxon>Saccharomycotina</taxon>
        <taxon>Pichiomycetes</taxon>
        <taxon>Metschnikowiaceae</taxon>
        <taxon>Clavispora</taxon>
    </lineage>
</organism>
<accession>A0ACD0WMR6</accession>
<gene>
    <name evidence="1" type="ORF">EJF14_40690</name>
</gene>
<dbReference type="Proteomes" id="UP000326582">
    <property type="component" value="Chromosome 4"/>
</dbReference>
<keyword evidence="2" id="KW-1185">Reference proteome</keyword>
<sequence length="168" mass="18849">MAFEELFCPQVKQPLPNLLAPAGFGADHVKSKKVAAVKKPSQNELDSLKVKMAWEVATSPAKSIPMNLIMSYMTGNSMQIIPVTMALMLIWNPLNAIVRETNSSFSSLQNDRNSSEILLPKIVFVLCQLMNMAIGLWKLNQMGLIPNKEADWLSWKPVTHIIERVWLS</sequence>
<name>A0ACD0WMR6_CLALS</name>
<proteinExistence type="predicted"/>
<protein>
    <submittedName>
        <fullName evidence="1">ER membrane complex subunit</fullName>
    </submittedName>
</protein>
<evidence type="ECO:0000313" key="2">
    <source>
        <dbReference type="Proteomes" id="UP000326582"/>
    </source>
</evidence>
<reference evidence="2" key="1">
    <citation type="journal article" date="2019" name="MBio">
        <title>Comparative genomics for the elucidation of multidrug resistance (MDR) in Candida lusitaniae.</title>
        <authorList>
            <person name="Kannan A."/>
            <person name="Asner S.A."/>
            <person name="Trachsel E."/>
            <person name="Kelly S."/>
            <person name="Parker J."/>
            <person name="Sanglard D."/>
        </authorList>
    </citation>
    <scope>NUCLEOTIDE SEQUENCE [LARGE SCALE GENOMIC DNA]</scope>
    <source>
        <strain evidence="2">P1</strain>
    </source>
</reference>